<proteinExistence type="predicted"/>
<name>A0AA40AKQ3_9PEZI</name>
<dbReference type="GeneID" id="85328681"/>
<comment type="caution">
    <text evidence="1">The sequence shown here is derived from an EMBL/GenBank/DDBJ whole genome shotgun (WGS) entry which is preliminary data.</text>
</comment>
<organism evidence="1 2">
    <name type="scientific">Lasiosphaeria miniovina</name>
    <dbReference type="NCBI Taxonomy" id="1954250"/>
    <lineage>
        <taxon>Eukaryota</taxon>
        <taxon>Fungi</taxon>
        <taxon>Dikarya</taxon>
        <taxon>Ascomycota</taxon>
        <taxon>Pezizomycotina</taxon>
        <taxon>Sordariomycetes</taxon>
        <taxon>Sordariomycetidae</taxon>
        <taxon>Sordariales</taxon>
        <taxon>Lasiosphaeriaceae</taxon>
        <taxon>Lasiosphaeria</taxon>
    </lineage>
</organism>
<sequence length="169" mass="19223">MQFKTPVAAAQLQPAVARLQYQLDAMTSELREVIVLFYHPVTADIILSDMDHATEHIIGEFQRADAAQRLSREETVNATFAVREAIYQFTRVLEWELGNIDQDGSIDKRGKKANRAIVHLRIMSGFDTRINALEARYPHLILHHRVLLNALVMLWNISAECLASDEAEI</sequence>
<dbReference type="EMBL" id="JAUIRO010000004">
    <property type="protein sequence ID" value="KAK0717623.1"/>
    <property type="molecule type" value="Genomic_DNA"/>
</dbReference>
<evidence type="ECO:0000313" key="2">
    <source>
        <dbReference type="Proteomes" id="UP001172101"/>
    </source>
</evidence>
<evidence type="ECO:0000313" key="1">
    <source>
        <dbReference type="EMBL" id="KAK0717623.1"/>
    </source>
</evidence>
<gene>
    <name evidence="1" type="ORF">B0T26DRAFT_751659</name>
</gene>
<accession>A0AA40AKQ3</accession>
<reference evidence="1" key="1">
    <citation type="submission" date="2023-06" db="EMBL/GenBank/DDBJ databases">
        <title>Genome-scale phylogeny and comparative genomics of the fungal order Sordariales.</title>
        <authorList>
            <consortium name="Lawrence Berkeley National Laboratory"/>
            <person name="Hensen N."/>
            <person name="Bonometti L."/>
            <person name="Westerberg I."/>
            <person name="Brannstrom I.O."/>
            <person name="Guillou S."/>
            <person name="Cros-Aarteil S."/>
            <person name="Calhoun S."/>
            <person name="Haridas S."/>
            <person name="Kuo A."/>
            <person name="Mondo S."/>
            <person name="Pangilinan J."/>
            <person name="Riley R."/>
            <person name="LaButti K."/>
            <person name="Andreopoulos B."/>
            <person name="Lipzen A."/>
            <person name="Chen C."/>
            <person name="Yanf M."/>
            <person name="Daum C."/>
            <person name="Ng V."/>
            <person name="Clum A."/>
            <person name="Steindorff A."/>
            <person name="Ohm R."/>
            <person name="Martin F."/>
            <person name="Silar P."/>
            <person name="Natvig D."/>
            <person name="Lalanne C."/>
            <person name="Gautier V."/>
            <person name="Ament-velasquez S.L."/>
            <person name="Kruys A."/>
            <person name="Hutchinson M.I."/>
            <person name="Powell A.J."/>
            <person name="Barry K."/>
            <person name="Miller A.N."/>
            <person name="Grigoriev I.V."/>
            <person name="Debuchy R."/>
            <person name="Gladieux P."/>
            <person name="Thoren M.H."/>
            <person name="Johannesson H."/>
        </authorList>
    </citation>
    <scope>NUCLEOTIDE SEQUENCE</scope>
    <source>
        <strain evidence="1">SMH2392-1A</strain>
    </source>
</reference>
<dbReference type="Proteomes" id="UP001172101">
    <property type="component" value="Unassembled WGS sequence"/>
</dbReference>
<dbReference type="AlphaFoldDB" id="A0AA40AKQ3"/>
<dbReference type="RefSeq" id="XP_060296416.1">
    <property type="nucleotide sequence ID" value="XM_060445411.1"/>
</dbReference>
<keyword evidence="2" id="KW-1185">Reference proteome</keyword>
<protein>
    <submittedName>
        <fullName evidence="1">Uncharacterized protein</fullName>
    </submittedName>
</protein>